<dbReference type="OrthoDB" id="10255000at2759"/>
<dbReference type="Proteomes" id="UP000886523">
    <property type="component" value="Unassembled WGS sequence"/>
</dbReference>
<sequence length="101" mass="11429">MSLRTWLDVDCLKTSVKNLGEIKNSWRRKYNIKEGELEAAKVQFPPYPSANQHIYNYGHSLEYYIFSTVKTLGPPLVTLVTTTAVCPRSPSGAPLNRRTAE</sequence>
<proteinExistence type="predicted"/>
<comment type="caution">
    <text evidence="1">The sequence shown here is derived from an EMBL/GenBank/DDBJ whole genome shotgun (WGS) entry which is preliminary data.</text>
</comment>
<evidence type="ECO:0000313" key="1">
    <source>
        <dbReference type="EMBL" id="KAF9502612.1"/>
    </source>
</evidence>
<accession>A0A9P6DF45</accession>
<organism evidence="1 2">
    <name type="scientific">Hydnum rufescens UP504</name>
    <dbReference type="NCBI Taxonomy" id="1448309"/>
    <lineage>
        <taxon>Eukaryota</taxon>
        <taxon>Fungi</taxon>
        <taxon>Dikarya</taxon>
        <taxon>Basidiomycota</taxon>
        <taxon>Agaricomycotina</taxon>
        <taxon>Agaricomycetes</taxon>
        <taxon>Cantharellales</taxon>
        <taxon>Hydnaceae</taxon>
        <taxon>Hydnum</taxon>
    </lineage>
</organism>
<evidence type="ECO:0000313" key="2">
    <source>
        <dbReference type="Proteomes" id="UP000886523"/>
    </source>
</evidence>
<keyword evidence="2" id="KW-1185">Reference proteome</keyword>
<dbReference type="EMBL" id="MU129864">
    <property type="protein sequence ID" value="KAF9502612.1"/>
    <property type="molecule type" value="Genomic_DNA"/>
</dbReference>
<reference evidence="1" key="1">
    <citation type="journal article" date="2020" name="Nat. Commun.">
        <title>Large-scale genome sequencing of mycorrhizal fungi provides insights into the early evolution of symbiotic traits.</title>
        <authorList>
            <person name="Miyauchi S."/>
            <person name="Kiss E."/>
            <person name="Kuo A."/>
            <person name="Drula E."/>
            <person name="Kohler A."/>
            <person name="Sanchez-Garcia M."/>
            <person name="Morin E."/>
            <person name="Andreopoulos B."/>
            <person name="Barry K.W."/>
            <person name="Bonito G."/>
            <person name="Buee M."/>
            <person name="Carver A."/>
            <person name="Chen C."/>
            <person name="Cichocki N."/>
            <person name="Clum A."/>
            <person name="Culley D."/>
            <person name="Crous P.W."/>
            <person name="Fauchery L."/>
            <person name="Girlanda M."/>
            <person name="Hayes R.D."/>
            <person name="Keri Z."/>
            <person name="LaButti K."/>
            <person name="Lipzen A."/>
            <person name="Lombard V."/>
            <person name="Magnuson J."/>
            <person name="Maillard F."/>
            <person name="Murat C."/>
            <person name="Nolan M."/>
            <person name="Ohm R.A."/>
            <person name="Pangilinan J."/>
            <person name="Pereira M.F."/>
            <person name="Perotto S."/>
            <person name="Peter M."/>
            <person name="Pfister S."/>
            <person name="Riley R."/>
            <person name="Sitrit Y."/>
            <person name="Stielow J.B."/>
            <person name="Szollosi G."/>
            <person name="Zifcakova L."/>
            <person name="Stursova M."/>
            <person name="Spatafora J.W."/>
            <person name="Tedersoo L."/>
            <person name="Vaario L.M."/>
            <person name="Yamada A."/>
            <person name="Yan M."/>
            <person name="Wang P."/>
            <person name="Xu J."/>
            <person name="Bruns T."/>
            <person name="Baldrian P."/>
            <person name="Vilgalys R."/>
            <person name="Dunand C."/>
            <person name="Henrissat B."/>
            <person name="Grigoriev I.V."/>
            <person name="Hibbett D."/>
            <person name="Nagy L.G."/>
            <person name="Martin F.M."/>
        </authorList>
    </citation>
    <scope>NUCLEOTIDE SEQUENCE</scope>
    <source>
        <strain evidence="1">UP504</strain>
    </source>
</reference>
<gene>
    <name evidence="1" type="ORF">BS47DRAFT_1490672</name>
</gene>
<name>A0A9P6DF45_9AGAM</name>
<dbReference type="AlphaFoldDB" id="A0A9P6DF45"/>
<protein>
    <submittedName>
        <fullName evidence="1">Uncharacterized protein</fullName>
    </submittedName>
</protein>